<organism evidence="1 2">
    <name type="scientific">Suillus luteus UH-Slu-Lm8-n1</name>
    <dbReference type="NCBI Taxonomy" id="930992"/>
    <lineage>
        <taxon>Eukaryota</taxon>
        <taxon>Fungi</taxon>
        <taxon>Dikarya</taxon>
        <taxon>Basidiomycota</taxon>
        <taxon>Agaricomycotina</taxon>
        <taxon>Agaricomycetes</taxon>
        <taxon>Agaricomycetidae</taxon>
        <taxon>Boletales</taxon>
        <taxon>Suillineae</taxon>
        <taxon>Suillaceae</taxon>
        <taxon>Suillus</taxon>
    </lineage>
</organism>
<reference evidence="2" key="2">
    <citation type="submission" date="2015-01" db="EMBL/GenBank/DDBJ databases">
        <title>Evolutionary Origins and Diversification of the Mycorrhizal Mutualists.</title>
        <authorList>
            <consortium name="DOE Joint Genome Institute"/>
            <consortium name="Mycorrhizal Genomics Consortium"/>
            <person name="Kohler A."/>
            <person name="Kuo A."/>
            <person name="Nagy L.G."/>
            <person name="Floudas D."/>
            <person name="Copeland A."/>
            <person name="Barry K.W."/>
            <person name="Cichocki N."/>
            <person name="Veneault-Fourrey C."/>
            <person name="LaButti K."/>
            <person name="Lindquist E.A."/>
            <person name="Lipzen A."/>
            <person name="Lundell T."/>
            <person name="Morin E."/>
            <person name="Murat C."/>
            <person name="Riley R."/>
            <person name="Ohm R."/>
            <person name="Sun H."/>
            <person name="Tunlid A."/>
            <person name="Henrissat B."/>
            <person name="Grigoriev I.V."/>
            <person name="Hibbett D.S."/>
            <person name="Martin F."/>
        </authorList>
    </citation>
    <scope>NUCLEOTIDE SEQUENCE [LARGE SCALE GENOMIC DNA]</scope>
    <source>
        <strain evidence="2">UH-Slu-Lm8-n1</strain>
    </source>
</reference>
<dbReference type="InParanoid" id="A0A0C9Z4X6"/>
<reference evidence="1 2" key="1">
    <citation type="submission" date="2014-04" db="EMBL/GenBank/DDBJ databases">
        <authorList>
            <consortium name="DOE Joint Genome Institute"/>
            <person name="Kuo A."/>
            <person name="Ruytinx J."/>
            <person name="Rineau F."/>
            <person name="Colpaert J."/>
            <person name="Kohler A."/>
            <person name="Nagy L.G."/>
            <person name="Floudas D."/>
            <person name="Copeland A."/>
            <person name="Barry K.W."/>
            <person name="Cichocki N."/>
            <person name="Veneault-Fourrey C."/>
            <person name="LaButti K."/>
            <person name="Lindquist E.A."/>
            <person name="Lipzen A."/>
            <person name="Lundell T."/>
            <person name="Morin E."/>
            <person name="Murat C."/>
            <person name="Sun H."/>
            <person name="Tunlid A."/>
            <person name="Henrissat B."/>
            <person name="Grigoriev I.V."/>
            <person name="Hibbett D.S."/>
            <person name="Martin F."/>
            <person name="Nordberg H.P."/>
            <person name="Cantor M.N."/>
            <person name="Hua S.X."/>
        </authorList>
    </citation>
    <scope>NUCLEOTIDE SEQUENCE [LARGE SCALE GENOMIC DNA]</scope>
    <source>
        <strain evidence="1 2">UH-Slu-Lm8-n1</strain>
    </source>
</reference>
<dbReference type="EMBL" id="KN836232">
    <property type="protein sequence ID" value="KIK32470.1"/>
    <property type="molecule type" value="Genomic_DNA"/>
</dbReference>
<evidence type="ECO:0000313" key="1">
    <source>
        <dbReference type="EMBL" id="KIK32470.1"/>
    </source>
</evidence>
<dbReference type="AlphaFoldDB" id="A0A0C9Z4X6"/>
<dbReference type="HOGENOM" id="CLU_1273007_0_0_1"/>
<protein>
    <submittedName>
        <fullName evidence="1">Uncharacterized protein</fullName>
    </submittedName>
</protein>
<dbReference type="InterPro" id="IPR029032">
    <property type="entry name" value="AhpD-like"/>
</dbReference>
<dbReference type="STRING" id="930992.A0A0C9Z4X6"/>
<evidence type="ECO:0000313" key="2">
    <source>
        <dbReference type="Proteomes" id="UP000054485"/>
    </source>
</evidence>
<keyword evidence="2" id="KW-1185">Reference proteome</keyword>
<dbReference type="Proteomes" id="UP000054485">
    <property type="component" value="Unassembled WGS sequence"/>
</dbReference>
<sequence>MYSHFPYPYHLPTYGPELPKRHALNDLDKLSDTLYEDRKLLVCEMRNGIFKSGILSGYPKAINALVSLYEATPEELRDIEPLRVRTSVQDSIQQGRRLNDSWKMSVAMIAWDDDIGLNQGTNCTAIDAQQWMNHFLSVIPFLSTRMQRSPLRPDRSSLSLLLKAEESVESVGLTSQEVLDEVYTSRNSLERYDTDLRHCKAKLLLLAGFETTAAIEY</sequence>
<accession>A0A0C9Z4X6</accession>
<gene>
    <name evidence="1" type="ORF">CY34DRAFT_110960</name>
</gene>
<proteinExistence type="predicted"/>
<dbReference type="OrthoDB" id="5537330at2759"/>
<name>A0A0C9Z4X6_9AGAM</name>
<dbReference type="Gene3D" id="1.20.1290.10">
    <property type="entry name" value="AhpD-like"/>
    <property type="match status" value="1"/>
</dbReference>